<accession>A0A8T1M6J8</accession>
<evidence type="ECO:0000313" key="1">
    <source>
        <dbReference type="EMBL" id="KAG5444803.1"/>
    </source>
</evidence>
<dbReference type="Proteomes" id="UP000286415">
    <property type="component" value="Unassembled WGS sequence"/>
</dbReference>
<reference evidence="1 2" key="2">
    <citation type="journal article" date="2021" name="Genomics">
        <title>High-quality reference genome for Clonorchis sinensis.</title>
        <authorList>
            <person name="Young N.D."/>
            <person name="Stroehlein A.J."/>
            <person name="Kinkar L."/>
            <person name="Wang T."/>
            <person name="Sohn W.M."/>
            <person name="Chang B.C.H."/>
            <person name="Kaur P."/>
            <person name="Weisz D."/>
            <person name="Dudchenko O."/>
            <person name="Aiden E.L."/>
            <person name="Korhonen P.K."/>
            <person name="Gasser R.B."/>
        </authorList>
    </citation>
    <scope>NUCLEOTIDE SEQUENCE [LARGE SCALE GENOMIC DNA]</scope>
    <source>
        <strain evidence="1">Cs-k2</strain>
    </source>
</reference>
<protein>
    <submittedName>
        <fullName evidence="1">Uncharacterized protein</fullName>
    </submittedName>
</protein>
<dbReference type="EMBL" id="NIRI02000056">
    <property type="protein sequence ID" value="KAG5444803.1"/>
    <property type="molecule type" value="Genomic_DNA"/>
</dbReference>
<name>A0A8T1M6J8_CLOSI</name>
<sequence>MPSVLYFSQLRTINYVSYSSLKLLNVIDGFFDRNLRIPASACLFPAYWQWVRPFGTSQPPLCHTFILILKSRYCGSTTVPKIQFCTEFCCFCFHLGYSSVAYS</sequence>
<dbReference type="AlphaFoldDB" id="A0A8T1M6J8"/>
<reference evidence="1 2" key="1">
    <citation type="journal article" date="2018" name="Biotechnol. Adv.">
        <title>Improved genomic resources and new bioinformatic workflow for the carcinogenic parasite Clonorchis sinensis: Biotechnological implications.</title>
        <authorList>
            <person name="Wang D."/>
            <person name="Korhonen P.K."/>
            <person name="Gasser R.B."/>
            <person name="Young N.D."/>
        </authorList>
    </citation>
    <scope>NUCLEOTIDE SEQUENCE [LARGE SCALE GENOMIC DNA]</scope>
    <source>
        <strain evidence="1">Cs-k2</strain>
    </source>
</reference>
<keyword evidence="2" id="KW-1185">Reference proteome</keyword>
<comment type="caution">
    <text evidence="1">The sequence shown here is derived from an EMBL/GenBank/DDBJ whole genome shotgun (WGS) entry which is preliminary data.</text>
</comment>
<proteinExistence type="predicted"/>
<organism evidence="1 2">
    <name type="scientific">Clonorchis sinensis</name>
    <name type="common">Chinese liver fluke</name>
    <dbReference type="NCBI Taxonomy" id="79923"/>
    <lineage>
        <taxon>Eukaryota</taxon>
        <taxon>Metazoa</taxon>
        <taxon>Spiralia</taxon>
        <taxon>Lophotrochozoa</taxon>
        <taxon>Platyhelminthes</taxon>
        <taxon>Trematoda</taxon>
        <taxon>Digenea</taxon>
        <taxon>Opisthorchiida</taxon>
        <taxon>Opisthorchiata</taxon>
        <taxon>Opisthorchiidae</taxon>
        <taxon>Clonorchis</taxon>
    </lineage>
</organism>
<gene>
    <name evidence="1" type="ORF">CSKR_203081</name>
</gene>
<evidence type="ECO:0000313" key="2">
    <source>
        <dbReference type="Proteomes" id="UP000286415"/>
    </source>
</evidence>